<dbReference type="EMBL" id="BAAACW010000030">
    <property type="protein sequence ID" value="GAA0355000.1"/>
    <property type="molecule type" value="Genomic_DNA"/>
</dbReference>
<dbReference type="RefSeq" id="WP_343753679.1">
    <property type="nucleotide sequence ID" value="NZ_BAAACW010000030.1"/>
</dbReference>
<dbReference type="PROSITE" id="PS51257">
    <property type="entry name" value="PROKAR_LIPOPROTEIN"/>
    <property type="match status" value="1"/>
</dbReference>
<organism evidence="1 2">
    <name type="scientific">Alkalibacterium iburiense</name>
    <dbReference type="NCBI Taxonomy" id="290589"/>
    <lineage>
        <taxon>Bacteria</taxon>
        <taxon>Bacillati</taxon>
        <taxon>Bacillota</taxon>
        <taxon>Bacilli</taxon>
        <taxon>Lactobacillales</taxon>
        <taxon>Carnobacteriaceae</taxon>
        <taxon>Alkalibacterium</taxon>
    </lineage>
</organism>
<keyword evidence="2" id="KW-1185">Reference proteome</keyword>
<evidence type="ECO:0000313" key="2">
    <source>
        <dbReference type="Proteomes" id="UP001501166"/>
    </source>
</evidence>
<reference evidence="2" key="1">
    <citation type="journal article" date="2019" name="Int. J. Syst. Evol. Microbiol.">
        <title>The Global Catalogue of Microorganisms (GCM) 10K type strain sequencing project: providing services to taxonomists for standard genome sequencing and annotation.</title>
        <authorList>
            <consortium name="The Broad Institute Genomics Platform"/>
            <consortium name="The Broad Institute Genome Sequencing Center for Infectious Disease"/>
            <person name="Wu L."/>
            <person name="Ma J."/>
        </authorList>
    </citation>
    <scope>NUCLEOTIDE SEQUENCE [LARGE SCALE GENOMIC DNA]</scope>
    <source>
        <strain evidence="2">JCM 12662</strain>
    </source>
</reference>
<accession>A0ABP3GXM1</accession>
<comment type="caution">
    <text evidence="1">The sequence shown here is derived from an EMBL/GenBank/DDBJ whole genome shotgun (WGS) entry which is preliminary data.</text>
</comment>
<protein>
    <submittedName>
        <fullName evidence="1">Uncharacterized protein</fullName>
    </submittedName>
</protein>
<sequence length="61" mass="6724">MKHLITALAMLFIAGCGANENEEELISVAEDTYAFFESHTDSETGLTADRIDLNLEVFMAI</sequence>
<proteinExistence type="predicted"/>
<name>A0ABP3GXM1_9LACT</name>
<dbReference type="Proteomes" id="UP001501166">
    <property type="component" value="Unassembled WGS sequence"/>
</dbReference>
<gene>
    <name evidence="1" type="ORF">GCM10008932_04990</name>
</gene>
<evidence type="ECO:0000313" key="1">
    <source>
        <dbReference type="EMBL" id="GAA0355000.1"/>
    </source>
</evidence>